<feature type="compositionally biased region" description="Polar residues" evidence="2">
    <location>
        <begin position="423"/>
        <end position="433"/>
    </location>
</feature>
<gene>
    <name evidence="3" type="ORF">BLNAU_14725</name>
</gene>
<keyword evidence="1" id="KW-0175">Coiled coil</keyword>
<feature type="coiled-coil region" evidence="1">
    <location>
        <begin position="571"/>
        <end position="637"/>
    </location>
</feature>
<feature type="compositionally biased region" description="Polar residues" evidence="2">
    <location>
        <begin position="137"/>
        <end position="157"/>
    </location>
</feature>
<comment type="caution">
    <text evidence="3">The sequence shown here is derived from an EMBL/GenBank/DDBJ whole genome shotgun (WGS) entry which is preliminary data.</text>
</comment>
<evidence type="ECO:0000256" key="2">
    <source>
        <dbReference type="SAM" id="MobiDB-lite"/>
    </source>
</evidence>
<sequence length="742" mass="83060">MHHLTAIVEDMRKNSAADAFNFHMLGTTIANLKVVGADGVCVSQTNHCNNLCSFEGISTTVSEMRIVNVSSQPGEMKQASSLFSQRMVGSHIWGSNNHLSGSLLRDVNGGGSFLCSNCTFDWCHTTSSERPSIVRSTFPATQSHSFPSIHSISNQPEAESDPDDPYTEQTFDGVDRLTITDVAVTFTIVIRLFGELQQPTYNQQVLVSEDGQADTPSQEIPRTIRSLMHSQQEQAEDTRLPPLYSDDVMSYPLHPHVKALENRNKHEQPPVKVNDVQNPLVDFGRVVVAFSDQQKDFSPFLSRNEHSTVSLQAQQYAKLKADSLSTREVTLKPHIVWFPHCETDHRILMEQTGSQDAVHNWRFYSSIPTYPMNVAPAEIQLVRGETEAEQLTAGEKGKGKEPHADLTGLSQPTLSSDADAHVTTRQFTGAPTTSEEHRLSPNELDTDAEPQIGVDKQKDGCVDSSLKQEREHLVDPSTSSASNADLLRMIDSLKATLAETERQCSADKAKFEKELRTMGSVSAEEQSEPTRLKREIDRLTEIMSDFQVLSASLPADKSTLEKNLVQTRKKMEMPRENNTRLEERLEETKRELTTERDTLKANLTATNQSLDESNQRIDTLSSEASSLLSQKTELERLLSKDWLTTTDTQTDWVGWSESAAKLASIEKFHLTIDPSHQPHSLDDIGDEIRSYVMLFTESDARKVKDAVFETMPLKRRILRTPPLHTAWPLHISSQHHVVSSSY</sequence>
<feature type="coiled-coil region" evidence="1">
    <location>
        <begin position="483"/>
        <end position="510"/>
    </location>
</feature>
<accession>A0ABQ9XF46</accession>
<organism evidence="3 4">
    <name type="scientific">Blattamonas nauphoetae</name>
    <dbReference type="NCBI Taxonomy" id="2049346"/>
    <lineage>
        <taxon>Eukaryota</taxon>
        <taxon>Metamonada</taxon>
        <taxon>Preaxostyla</taxon>
        <taxon>Oxymonadida</taxon>
        <taxon>Blattamonas</taxon>
    </lineage>
</organism>
<name>A0ABQ9XF46_9EUKA</name>
<feature type="region of interest" description="Disordered" evidence="2">
    <location>
        <begin position="137"/>
        <end position="172"/>
    </location>
</feature>
<dbReference type="Proteomes" id="UP001281761">
    <property type="component" value="Unassembled WGS sequence"/>
</dbReference>
<evidence type="ECO:0000313" key="3">
    <source>
        <dbReference type="EMBL" id="KAK2950314.1"/>
    </source>
</evidence>
<evidence type="ECO:0000256" key="1">
    <source>
        <dbReference type="SAM" id="Coils"/>
    </source>
</evidence>
<dbReference type="EMBL" id="JARBJD010000138">
    <property type="protein sequence ID" value="KAK2950314.1"/>
    <property type="molecule type" value="Genomic_DNA"/>
</dbReference>
<keyword evidence="4" id="KW-1185">Reference proteome</keyword>
<feature type="compositionally biased region" description="Basic and acidic residues" evidence="2">
    <location>
        <begin position="395"/>
        <end position="404"/>
    </location>
</feature>
<protein>
    <submittedName>
        <fullName evidence="3">Uncharacterized protein</fullName>
    </submittedName>
</protein>
<reference evidence="3 4" key="1">
    <citation type="journal article" date="2022" name="bioRxiv">
        <title>Genomics of Preaxostyla Flagellates Illuminates Evolutionary Transitions and the Path Towards Mitochondrial Loss.</title>
        <authorList>
            <person name="Novak L.V.F."/>
            <person name="Treitli S.C."/>
            <person name="Pyrih J."/>
            <person name="Halakuc P."/>
            <person name="Pipaliya S.V."/>
            <person name="Vacek V."/>
            <person name="Brzon O."/>
            <person name="Soukal P."/>
            <person name="Eme L."/>
            <person name="Dacks J.B."/>
            <person name="Karnkowska A."/>
            <person name="Elias M."/>
            <person name="Hampl V."/>
        </authorList>
    </citation>
    <scope>NUCLEOTIDE SEQUENCE [LARGE SCALE GENOMIC DNA]</scope>
    <source>
        <strain evidence="3">NAU3</strain>
        <tissue evidence="3">Gut</tissue>
    </source>
</reference>
<feature type="region of interest" description="Disordered" evidence="2">
    <location>
        <begin position="386"/>
        <end position="459"/>
    </location>
</feature>
<proteinExistence type="predicted"/>
<evidence type="ECO:0000313" key="4">
    <source>
        <dbReference type="Proteomes" id="UP001281761"/>
    </source>
</evidence>